<organism evidence="6">
    <name type="scientific">Prymnesium polylepis</name>
    <dbReference type="NCBI Taxonomy" id="72548"/>
    <lineage>
        <taxon>Eukaryota</taxon>
        <taxon>Haptista</taxon>
        <taxon>Haptophyta</taxon>
        <taxon>Prymnesiophyceae</taxon>
        <taxon>Prymnesiales</taxon>
        <taxon>Prymnesiaceae</taxon>
        <taxon>Prymnesium</taxon>
    </lineage>
</organism>
<evidence type="ECO:0000256" key="3">
    <source>
        <dbReference type="ARBA" id="ARBA00022989"/>
    </source>
</evidence>
<evidence type="ECO:0000256" key="2">
    <source>
        <dbReference type="ARBA" id="ARBA00022692"/>
    </source>
</evidence>
<evidence type="ECO:0000256" key="5">
    <source>
        <dbReference type="SAM" id="Phobius"/>
    </source>
</evidence>
<name>A0A7S4M303_9EUKA</name>
<gene>
    <name evidence="6" type="ORF">CPOL0286_LOCUS3562</name>
</gene>
<dbReference type="Pfam" id="PF01124">
    <property type="entry name" value="MAPEG"/>
    <property type="match status" value="1"/>
</dbReference>
<protein>
    <submittedName>
        <fullName evidence="6">Uncharacterized protein</fullName>
    </submittedName>
</protein>
<dbReference type="InterPro" id="IPR001129">
    <property type="entry name" value="Membr-assoc_MAPEG"/>
</dbReference>
<feature type="transmembrane region" description="Helical" evidence="5">
    <location>
        <begin position="181"/>
        <end position="202"/>
    </location>
</feature>
<dbReference type="EMBL" id="HBKO01007473">
    <property type="protein sequence ID" value="CAE2198208.1"/>
    <property type="molecule type" value="Transcribed_RNA"/>
</dbReference>
<feature type="transmembrane region" description="Helical" evidence="5">
    <location>
        <begin position="52"/>
        <end position="70"/>
    </location>
</feature>
<keyword evidence="3 5" id="KW-1133">Transmembrane helix</keyword>
<dbReference type="SUPFAM" id="SSF161084">
    <property type="entry name" value="MAPEG domain-like"/>
    <property type="match status" value="1"/>
</dbReference>
<dbReference type="AlphaFoldDB" id="A0A7S4M303"/>
<comment type="subcellular location">
    <subcellularLocation>
        <location evidence="1">Membrane</location>
    </subcellularLocation>
</comment>
<reference evidence="6" key="1">
    <citation type="submission" date="2021-01" db="EMBL/GenBank/DDBJ databases">
        <authorList>
            <person name="Corre E."/>
            <person name="Pelletier E."/>
            <person name="Niang G."/>
            <person name="Scheremetjew M."/>
            <person name="Finn R."/>
            <person name="Kale V."/>
            <person name="Holt S."/>
            <person name="Cochrane G."/>
            <person name="Meng A."/>
            <person name="Brown T."/>
            <person name="Cohen L."/>
        </authorList>
    </citation>
    <scope>NUCLEOTIDE SEQUENCE</scope>
    <source>
        <strain evidence="6">UIO037</strain>
    </source>
</reference>
<keyword evidence="4 5" id="KW-0472">Membrane</keyword>
<proteinExistence type="predicted"/>
<dbReference type="InterPro" id="IPR023352">
    <property type="entry name" value="MAPEG-like_dom_sf"/>
</dbReference>
<sequence>MASSRYLWGDDKMDPRVWMFCVLLWSPAVSTASLMCTDGPGAPGTTFEDLRWIITSTLLVALSIYSINTFNVSIKTTGSSAAAIAISERCMVNTIETQPIVLAMIWIHAVLFDANTAGALGLQYSIARLLYPYFYGVYGEYTMMIQFNSQVWWLAQYLLFTNLSMKVLLDVNLLGLLGQNPLYLFLASLGVGIVMIFVQLPFGMTYFKVTKAGCQWKESAESIAHLQMA</sequence>
<accession>A0A7S4M303</accession>
<evidence type="ECO:0000256" key="4">
    <source>
        <dbReference type="ARBA" id="ARBA00023136"/>
    </source>
</evidence>
<feature type="transmembrane region" description="Helical" evidence="5">
    <location>
        <begin position="151"/>
        <end position="169"/>
    </location>
</feature>
<dbReference type="Gene3D" id="1.20.120.550">
    <property type="entry name" value="Membrane associated eicosanoid/glutathione metabolism-like domain"/>
    <property type="match status" value="1"/>
</dbReference>
<evidence type="ECO:0000313" key="6">
    <source>
        <dbReference type="EMBL" id="CAE2198208.1"/>
    </source>
</evidence>
<keyword evidence="2 5" id="KW-0812">Transmembrane</keyword>
<dbReference type="GO" id="GO:0016020">
    <property type="term" value="C:membrane"/>
    <property type="evidence" value="ECO:0007669"/>
    <property type="project" value="UniProtKB-SubCell"/>
</dbReference>
<evidence type="ECO:0000256" key="1">
    <source>
        <dbReference type="ARBA" id="ARBA00004370"/>
    </source>
</evidence>